<evidence type="ECO:0000313" key="2">
    <source>
        <dbReference type="EMBL" id="OWF39390.1"/>
    </source>
</evidence>
<reference evidence="2 3" key="1">
    <citation type="journal article" date="2017" name="Nat. Ecol. Evol.">
        <title>Scallop genome provides insights into evolution of bilaterian karyotype and development.</title>
        <authorList>
            <person name="Wang S."/>
            <person name="Zhang J."/>
            <person name="Jiao W."/>
            <person name="Li J."/>
            <person name="Xun X."/>
            <person name="Sun Y."/>
            <person name="Guo X."/>
            <person name="Huan P."/>
            <person name="Dong B."/>
            <person name="Zhang L."/>
            <person name="Hu X."/>
            <person name="Sun X."/>
            <person name="Wang J."/>
            <person name="Zhao C."/>
            <person name="Wang Y."/>
            <person name="Wang D."/>
            <person name="Huang X."/>
            <person name="Wang R."/>
            <person name="Lv J."/>
            <person name="Li Y."/>
            <person name="Zhang Z."/>
            <person name="Liu B."/>
            <person name="Lu W."/>
            <person name="Hui Y."/>
            <person name="Liang J."/>
            <person name="Zhou Z."/>
            <person name="Hou R."/>
            <person name="Li X."/>
            <person name="Liu Y."/>
            <person name="Li H."/>
            <person name="Ning X."/>
            <person name="Lin Y."/>
            <person name="Zhao L."/>
            <person name="Xing Q."/>
            <person name="Dou J."/>
            <person name="Li Y."/>
            <person name="Mao J."/>
            <person name="Guo H."/>
            <person name="Dou H."/>
            <person name="Li T."/>
            <person name="Mu C."/>
            <person name="Jiang W."/>
            <person name="Fu Q."/>
            <person name="Fu X."/>
            <person name="Miao Y."/>
            <person name="Liu J."/>
            <person name="Yu Q."/>
            <person name="Li R."/>
            <person name="Liao H."/>
            <person name="Li X."/>
            <person name="Kong Y."/>
            <person name="Jiang Z."/>
            <person name="Chourrout D."/>
            <person name="Li R."/>
            <person name="Bao Z."/>
        </authorList>
    </citation>
    <scope>NUCLEOTIDE SEQUENCE [LARGE SCALE GENOMIC DNA]</scope>
    <source>
        <strain evidence="2 3">PY_sf001</strain>
    </source>
</reference>
<feature type="signal peptide" evidence="1">
    <location>
        <begin position="1"/>
        <end position="19"/>
    </location>
</feature>
<sequence length="157" mass="17935">MSWTFRRFVVTYWLAAKFAAHINVSEIARNCFERQHLVLLHKWVNMSPMTDSPVLPSHFVKVIEINVWICSGIMSTLRLICCLTLTYALLLNVSEGYTDTDDTGALLDKLGEYDLSFSDSVPALQNPMTKRGWCRSKFTYSPVLLRCIPSLRVSRSP</sequence>
<evidence type="ECO:0000313" key="3">
    <source>
        <dbReference type="Proteomes" id="UP000242188"/>
    </source>
</evidence>
<comment type="caution">
    <text evidence="2">The sequence shown here is derived from an EMBL/GenBank/DDBJ whole genome shotgun (WGS) entry which is preliminary data.</text>
</comment>
<feature type="chain" id="PRO_5012035575" evidence="1">
    <location>
        <begin position="20"/>
        <end position="157"/>
    </location>
</feature>
<protein>
    <submittedName>
        <fullName evidence="2">Uncharacterized protein</fullName>
    </submittedName>
</protein>
<dbReference type="EMBL" id="NEDP02005528">
    <property type="protein sequence ID" value="OWF39390.1"/>
    <property type="molecule type" value="Genomic_DNA"/>
</dbReference>
<proteinExistence type="predicted"/>
<name>A0A210PSC7_MIZYE</name>
<gene>
    <name evidence="2" type="ORF">KP79_PYT19250</name>
</gene>
<accession>A0A210PSC7</accession>
<keyword evidence="1" id="KW-0732">Signal</keyword>
<keyword evidence="3" id="KW-1185">Reference proteome</keyword>
<dbReference type="Proteomes" id="UP000242188">
    <property type="component" value="Unassembled WGS sequence"/>
</dbReference>
<organism evidence="2 3">
    <name type="scientific">Mizuhopecten yessoensis</name>
    <name type="common">Japanese scallop</name>
    <name type="synonym">Patinopecten yessoensis</name>
    <dbReference type="NCBI Taxonomy" id="6573"/>
    <lineage>
        <taxon>Eukaryota</taxon>
        <taxon>Metazoa</taxon>
        <taxon>Spiralia</taxon>
        <taxon>Lophotrochozoa</taxon>
        <taxon>Mollusca</taxon>
        <taxon>Bivalvia</taxon>
        <taxon>Autobranchia</taxon>
        <taxon>Pteriomorphia</taxon>
        <taxon>Pectinida</taxon>
        <taxon>Pectinoidea</taxon>
        <taxon>Pectinidae</taxon>
        <taxon>Mizuhopecten</taxon>
    </lineage>
</organism>
<dbReference type="AlphaFoldDB" id="A0A210PSC7"/>
<evidence type="ECO:0000256" key="1">
    <source>
        <dbReference type="SAM" id="SignalP"/>
    </source>
</evidence>